<evidence type="ECO:0000256" key="7">
    <source>
        <dbReference type="SAM" id="SignalP"/>
    </source>
</evidence>
<feature type="compositionally biased region" description="Low complexity" evidence="6">
    <location>
        <begin position="270"/>
        <end position="280"/>
    </location>
</feature>
<proteinExistence type="inferred from homology"/>
<feature type="chain" id="PRO_5015785592" description="Cell wall mannoprotein PIR1-like C-terminal domain-containing protein" evidence="7">
    <location>
        <begin position="22"/>
        <end position="310"/>
    </location>
</feature>
<evidence type="ECO:0000256" key="3">
    <source>
        <dbReference type="ARBA" id="ARBA00022525"/>
    </source>
</evidence>
<dbReference type="PANTHER" id="PTHR47254:SF1">
    <property type="entry name" value="CELL WALL MANNOPROTEIN CIS3-RELATED"/>
    <property type="match status" value="1"/>
</dbReference>
<sequence length="310" mass="32134">MNWVRLAAFILTASVEALASGASPHDGATGSCSSSYNGKFEVTINKLGKRDSEKRSCGDPDALLLTLKGGILKDAKNRTGYIASNYQLQFDEPTQPDAIYTNGFSSCSNGLLALRGSTTFYQCRSGNFYNLYDRNWAAQCEPVDILIMSCDGNTQWGEGNSRGDATVSTKAVYTAAIVKGLPNDPSHAQHNAGNAIPICQIGDGQPQVHEAPCNGGSPASPGGGQVPSEAAPTKPPAAVPTATGAHKQSDPPLTQLPDGQPKAPPAGTNAAPKPSPSASAEVPVNGAARLGNDIMVTIGILMLYYMGIGV</sequence>
<evidence type="ECO:0000313" key="9">
    <source>
        <dbReference type="EMBL" id="PTB38574.1"/>
    </source>
</evidence>
<evidence type="ECO:0000313" key="10">
    <source>
        <dbReference type="Proteomes" id="UP000240493"/>
    </source>
</evidence>
<dbReference type="OrthoDB" id="5415592at2759"/>
<evidence type="ECO:0000256" key="1">
    <source>
        <dbReference type="ARBA" id="ARBA00004191"/>
    </source>
</evidence>
<keyword evidence="4 7" id="KW-0732">Signal</keyword>
<keyword evidence="3" id="KW-0964">Secreted</keyword>
<evidence type="ECO:0000256" key="2">
    <source>
        <dbReference type="ARBA" id="ARBA00022512"/>
    </source>
</evidence>
<organism evidence="9 10">
    <name type="scientific">Trichoderma asperellum (strain ATCC 204424 / CBS 433.97 / NBRC 101777)</name>
    <dbReference type="NCBI Taxonomy" id="1042311"/>
    <lineage>
        <taxon>Eukaryota</taxon>
        <taxon>Fungi</taxon>
        <taxon>Dikarya</taxon>
        <taxon>Ascomycota</taxon>
        <taxon>Pezizomycotina</taxon>
        <taxon>Sordariomycetes</taxon>
        <taxon>Hypocreomycetidae</taxon>
        <taxon>Hypocreales</taxon>
        <taxon>Hypocreaceae</taxon>
        <taxon>Trichoderma</taxon>
    </lineage>
</organism>
<dbReference type="PANTHER" id="PTHR47254">
    <property type="entry name" value="CELL WALL MANNOPROTEIN CIS3-RELATED"/>
    <property type="match status" value="1"/>
</dbReference>
<keyword evidence="10" id="KW-1185">Reference proteome</keyword>
<keyword evidence="2" id="KW-0134">Cell wall</keyword>
<dbReference type="InterPro" id="IPR051153">
    <property type="entry name" value="Yeast_CWMannoprotein_PIR"/>
</dbReference>
<comment type="subcellular location">
    <subcellularLocation>
        <location evidence="1">Secreted</location>
        <location evidence="1">Cell wall</location>
    </subcellularLocation>
</comment>
<dbReference type="Pfam" id="PF22799">
    <property type="entry name" value="PIR1-like_C"/>
    <property type="match status" value="1"/>
</dbReference>
<dbReference type="EMBL" id="KZ679265">
    <property type="protein sequence ID" value="PTB38574.1"/>
    <property type="molecule type" value="Genomic_DNA"/>
</dbReference>
<feature type="signal peptide" evidence="7">
    <location>
        <begin position="1"/>
        <end position="21"/>
    </location>
</feature>
<feature type="region of interest" description="Disordered" evidence="6">
    <location>
        <begin position="197"/>
        <end position="281"/>
    </location>
</feature>
<dbReference type="Proteomes" id="UP000240493">
    <property type="component" value="Unassembled WGS sequence"/>
</dbReference>
<dbReference type="GO" id="GO:0005199">
    <property type="term" value="F:structural constituent of cell wall"/>
    <property type="evidence" value="ECO:0007669"/>
    <property type="project" value="TreeGrafter"/>
</dbReference>
<comment type="similarity">
    <text evidence="5">Belongs to the PIR protein family.</text>
</comment>
<reference evidence="9 10" key="1">
    <citation type="submission" date="2016-07" db="EMBL/GenBank/DDBJ databases">
        <title>Multiple horizontal gene transfer events from other fungi enriched the ability of initially mycotrophic Trichoderma (Ascomycota) to feed on dead plant biomass.</title>
        <authorList>
            <consortium name="DOE Joint Genome Institute"/>
            <person name="Aerts A."/>
            <person name="Atanasova L."/>
            <person name="Chenthamara K."/>
            <person name="Zhang J."/>
            <person name="Grujic M."/>
            <person name="Henrissat B."/>
            <person name="Kuo A."/>
            <person name="Salamov A."/>
            <person name="Lipzen A."/>
            <person name="Labutti K."/>
            <person name="Barry K."/>
            <person name="Miao Y."/>
            <person name="Rahimi M.J."/>
            <person name="Shen Q."/>
            <person name="Grigoriev I.V."/>
            <person name="Kubicek C.P."/>
            <person name="Druzhinina I.S."/>
        </authorList>
    </citation>
    <scope>NUCLEOTIDE SEQUENCE [LARGE SCALE GENOMIC DNA]</scope>
    <source>
        <strain evidence="9 10">CBS 433.97</strain>
    </source>
</reference>
<name>A0A2T3Z183_TRIA4</name>
<dbReference type="InterPro" id="IPR054508">
    <property type="entry name" value="PIR1-like_C"/>
</dbReference>
<evidence type="ECO:0000256" key="4">
    <source>
        <dbReference type="ARBA" id="ARBA00022729"/>
    </source>
</evidence>
<protein>
    <recommendedName>
        <fullName evidence="8">Cell wall mannoprotein PIR1-like C-terminal domain-containing protein</fullName>
    </recommendedName>
</protein>
<evidence type="ECO:0000259" key="8">
    <source>
        <dbReference type="Pfam" id="PF22799"/>
    </source>
</evidence>
<feature type="domain" description="Cell wall mannoprotein PIR1-like C-terminal" evidence="8">
    <location>
        <begin position="70"/>
        <end position="143"/>
    </location>
</feature>
<evidence type="ECO:0000256" key="5">
    <source>
        <dbReference type="ARBA" id="ARBA00038219"/>
    </source>
</evidence>
<dbReference type="GO" id="GO:0009277">
    <property type="term" value="C:fungal-type cell wall"/>
    <property type="evidence" value="ECO:0007669"/>
    <property type="project" value="TreeGrafter"/>
</dbReference>
<gene>
    <name evidence="9" type="ORF">M441DRAFT_28926</name>
</gene>
<dbReference type="GO" id="GO:0031505">
    <property type="term" value="P:fungal-type cell wall organization"/>
    <property type="evidence" value="ECO:0007669"/>
    <property type="project" value="TreeGrafter"/>
</dbReference>
<dbReference type="AlphaFoldDB" id="A0A2T3Z183"/>
<evidence type="ECO:0000256" key="6">
    <source>
        <dbReference type="SAM" id="MobiDB-lite"/>
    </source>
</evidence>
<accession>A0A2T3Z183</accession>